<dbReference type="HAMAP" id="MF_00684">
    <property type="entry name" value="ac4C_amidohydr"/>
    <property type="match status" value="1"/>
</dbReference>
<dbReference type="PANTHER" id="PTHR38088">
    <property type="entry name" value="UCP029143 FAMILY PROTEIN"/>
    <property type="match status" value="1"/>
</dbReference>
<evidence type="ECO:0000256" key="2">
    <source>
        <dbReference type="HAMAP-Rule" id="MF_00684"/>
    </source>
</evidence>
<dbReference type="EMBL" id="JASGOQ010000001">
    <property type="protein sequence ID" value="MDV5389854.1"/>
    <property type="molecule type" value="Genomic_DNA"/>
</dbReference>
<dbReference type="GO" id="GO:0005829">
    <property type="term" value="C:cytosol"/>
    <property type="evidence" value="ECO:0007669"/>
    <property type="project" value="TreeGrafter"/>
</dbReference>
<dbReference type="Proteomes" id="UP001187859">
    <property type="component" value="Unassembled WGS sequence"/>
</dbReference>
<gene>
    <name evidence="4" type="primary">yqfB</name>
    <name evidence="4" type="ORF">QM089_06180</name>
</gene>
<dbReference type="SUPFAM" id="SSF88697">
    <property type="entry name" value="PUA domain-like"/>
    <property type="match status" value="1"/>
</dbReference>
<dbReference type="EC" id="3.5.1.135" evidence="2"/>
<organism evidence="4 5">
    <name type="scientific">Shewanella xiamenensis</name>
    <dbReference type="NCBI Taxonomy" id="332186"/>
    <lineage>
        <taxon>Bacteria</taxon>
        <taxon>Pseudomonadati</taxon>
        <taxon>Pseudomonadota</taxon>
        <taxon>Gammaproteobacteria</taxon>
        <taxon>Alteromonadales</taxon>
        <taxon>Shewanellaceae</taxon>
        <taxon>Shewanella</taxon>
    </lineage>
</organism>
<name>A0AAE4PZ71_9GAMM</name>
<comment type="function">
    <text evidence="2">Catalyzes the hydrolysis of N(4)-acetylcytidine (ac4C).</text>
</comment>
<dbReference type="PIRSF" id="PIRSF029143">
    <property type="entry name" value="UCP029143"/>
    <property type="match status" value="1"/>
</dbReference>
<evidence type="ECO:0000259" key="3">
    <source>
        <dbReference type="SMART" id="SM01022"/>
    </source>
</evidence>
<evidence type="ECO:0000313" key="4">
    <source>
        <dbReference type="EMBL" id="MDV5389854.1"/>
    </source>
</evidence>
<feature type="active site" description="Nucleophile" evidence="2">
    <location>
        <position position="24"/>
    </location>
</feature>
<evidence type="ECO:0000313" key="5">
    <source>
        <dbReference type="Proteomes" id="UP001187859"/>
    </source>
</evidence>
<protein>
    <recommendedName>
        <fullName evidence="2">N(4)-acetylcytidine amidohydrolase</fullName>
        <shortName evidence="2">ac4C amidohydrolase</shortName>
        <ecNumber evidence="2">3.5.1.135</ecNumber>
    </recommendedName>
</protein>
<dbReference type="PANTHER" id="PTHR38088:SF2">
    <property type="entry name" value="UCP029143 FAMILY PROTEIN"/>
    <property type="match status" value="1"/>
</dbReference>
<accession>A0AAE4PZ71</accession>
<dbReference type="CDD" id="cd06552">
    <property type="entry name" value="ASCH_yqfb_like"/>
    <property type="match status" value="1"/>
</dbReference>
<dbReference type="InterPro" id="IPR008314">
    <property type="entry name" value="AC4CH"/>
</dbReference>
<comment type="similarity">
    <text evidence="2">Belongs to the N(4)-acetylcytidine amidohydrolase family.</text>
</comment>
<feature type="active site" description="Proton acceptor" evidence="2">
    <location>
        <position position="21"/>
    </location>
</feature>
<dbReference type="NCBIfam" id="NF003443">
    <property type="entry name" value="PRK04980.1"/>
    <property type="match status" value="1"/>
</dbReference>
<comment type="catalytic activity">
    <reaction evidence="2">
        <text>N(4)-acetylcytidine + H2O = cytidine + acetate + H(+)</text>
        <dbReference type="Rhea" id="RHEA:62932"/>
        <dbReference type="ChEBI" id="CHEBI:15377"/>
        <dbReference type="ChEBI" id="CHEBI:15378"/>
        <dbReference type="ChEBI" id="CHEBI:17562"/>
        <dbReference type="ChEBI" id="CHEBI:30089"/>
        <dbReference type="ChEBI" id="CHEBI:70989"/>
        <dbReference type="EC" id="3.5.1.135"/>
    </reaction>
</comment>
<proteinExistence type="inferred from homology"/>
<dbReference type="Gene3D" id="2.30.130.30">
    <property type="entry name" value="Hypothetical protein"/>
    <property type="match status" value="1"/>
</dbReference>
<comment type="caution">
    <text evidence="4">The sequence shown here is derived from an EMBL/GenBank/DDBJ whole genome shotgun (WGS) entry which is preliminary data.</text>
</comment>
<dbReference type="SMART" id="SM01022">
    <property type="entry name" value="ASCH"/>
    <property type="match status" value="1"/>
</dbReference>
<dbReference type="RefSeq" id="WP_037425625.1">
    <property type="nucleotide sequence ID" value="NZ_AP025014.1"/>
</dbReference>
<comment type="catalytic activity">
    <reaction evidence="2">
        <text>N(4)-acetylcytosine + H2O = cytosine + acetate + H(+)</text>
        <dbReference type="Rhea" id="RHEA:62940"/>
        <dbReference type="ChEBI" id="CHEBI:15377"/>
        <dbReference type="ChEBI" id="CHEBI:15378"/>
        <dbReference type="ChEBI" id="CHEBI:16040"/>
        <dbReference type="ChEBI" id="CHEBI:30089"/>
        <dbReference type="ChEBI" id="CHEBI:146134"/>
        <dbReference type="EC" id="3.5.1.135"/>
    </reaction>
</comment>
<dbReference type="InterPro" id="IPR015947">
    <property type="entry name" value="PUA-like_sf"/>
</dbReference>
<feature type="active site" description="Proton donor" evidence="2">
    <location>
        <position position="74"/>
    </location>
</feature>
<dbReference type="InterPro" id="IPR007374">
    <property type="entry name" value="ASCH_domain"/>
</dbReference>
<sequence>MLLTDITFFERFEHDILMGKKTITLRNEAESHVIPGQILPVSTFETHRWFCDIQVLEVMPITLSGLTTLHAQQENMTLPELHQVIAEIYPGLEQLYMIRFKVLTK</sequence>
<feature type="domain" description="ASCH" evidence="3">
    <location>
        <begin position="6"/>
        <end position="104"/>
    </location>
</feature>
<reference evidence="4" key="1">
    <citation type="submission" date="2023-05" db="EMBL/GenBank/DDBJ databases">
        <title>Colonisation of extended spectrum b-lactamase- and carbapenemase-producing bacteria on hospital surfaces from low- and middle-income countries.</title>
        <authorList>
            <person name="Nieto-Rosado M."/>
            <person name="Sands K."/>
            <person name="Iregbu K."/>
            <person name="Zahra R."/>
            <person name="Mazarati J.B."/>
            <person name="Mehtar S."/>
            <person name="Barnards-Group B."/>
            <person name="Walsh T.R."/>
        </authorList>
    </citation>
    <scope>NUCLEOTIDE SEQUENCE</scope>
    <source>
        <strain evidence="4">PP-E493</strain>
    </source>
</reference>
<dbReference type="GO" id="GO:0016813">
    <property type="term" value="F:hydrolase activity, acting on carbon-nitrogen (but not peptide) bonds, in linear amidines"/>
    <property type="evidence" value="ECO:0007669"/>
    <property type="project" value="UniProtKB-UniRule"/>
</dbReference>
<dbReference type="AlphaFoldDB" id="A0AAE4PZ71"/>
<evidence type="ECO:0000256" key="1">
    <source>
        <dbReference type="ARBA" id="ARBA00022801"/>
    </source>
</evidence>
<comment type="catalytic activity">
    <reaction evidence="2">
        <text>N(4)-acetyl-2'-deoxycytidine + H2O = 2'-deoxycytidine + acetate + H(+)</text>
        <dbReference type="Rhea" id="RHEA:62936"/>
        <dbReference type="ChEBI" id="CHEBI:15377"/>
        <dbReference type="ChEBI" id="CHEBI:15378"/>
        <dbReference type="ChEBI" id="CHEBI:15698"/>
        <dbReference type="ChEBI" id="CHEBI:30089"/>
        <dbReference type="ChEBI" id="CHEBI:146133"/>
        <dbReference type="EC" id="3.5.1.135"/>
    </reaction>
</comment>
<dbReference type="Pfam" id="PF04266">
    <property type="entry name" value="ASCH"/>
    <property type="match status" value="1"/>
</dbReference>
<keyword evidence="1 2" id="KW-0378">Hydrolase</keyword>